<protein>
    <recommendedName>
        <fullName evidence="2">SET domain-containing protein</fullName>
    </recommendedName>
</protein>
<dbReference type="InterPro" id="IPR053010">
    <property type="entry name" value="SET_SmydA-8"/>
</dbReference>
<dbReference type="GO" id="GO:0008170">
    <property type="term" value="F:N-methyltransferase activity"/>
    <property type="evidence" value="ECO:0007669"/>
    <property type="project" value="UniProtKB-ARBA"/>
</dbReference>
<evidence type="ECO:0000313" key="4">
    <source>
        <dbReference type="Proteomes" id="UP001107558"/>
    </source>
</evidence>
<dbReference type="OrthoDB" id="265717at2759"/>
<dbReference type="GO" id="GO:0008757">
    <property type="term" value="F:S-adenosylmethionine-dependent methyltransferase activity"/>
    <property type="evidence" value="ECO:0007669"/>
    <property type="project" value="UniProtKB-ARBA"/>
</dbReference>
<accession>A0A9J6C373</accession>
<dbReference type="AlphaFoldDB" id="A0A9J6C373"/>
<sequence length="531" mass="61126">MPNNKNKHKHKHNKKKNSGNNNNEHDDDVNVVKVDDGDIINDSGSDTQNKAYNVEISDIFGRYLVCSRDLLASEIIIQQKPLVIGPIANCENVPVCIGCYRPLGTMNECYRCTGCQFPLCGKHCKSVDHTKDECSFFKDNNLAKYLHKDDNIIELQHDYETIIILRCLMLKSSSQQLWEKLNEMESHCDIRKRIPELWERNEKTIVNRIRNKWNLLQFSTEEIHRMCGILEVNCFEVGSNSTTARALFSEAFLMCHDCVPNTNHTDDPITHELIVRTTKPLKKGEIISLSYAYTLQGTLKRRQHLHDSKFFWCTCERCKTSDELGSHASSLICPKCTHGLILSTSPLNENAEWRCHKCNFTLSAMFVMNLVTRLYDELDSLGGNDINQIETFIEKYSKTLHKNHYIFLSAKHSLCQLYGKIDGFLINELSVAQLRRKETYCRDLLEVIDVLEPGSSRLRGVILYELHAPVMIQITRELQMGKIKNSDFKRQLREVIQILQDSYDILRHEPNGSQEYEMAVAAKSALMSIKS</sequence>
<reference evidence="3" key="1">
    <citation type="submission" date="2021-03" db="EMBL/GenBank/DDBJ databases">
        <title>Chromosome level genome of the anhydrobiotic midge Polypedilum vanderplanki.</title>
        <authorList>
            <person name="Yoshida Y."/>
            <person name="Kikawada T."/>
            <person name="Gusev O."/>
        </authorList>
    </citation>
    <scope>NUCLEOTIDE SEQUENCE</scope>
    <source>
        <strain evidence="3">NIAS01</strain>
        <tissue evidence="3">Whole body or cell culture</tissue>
    </source>
</reference>
<evidence type="ECO:0000259" key="2">
    <source>
        <dbReference type="PROSITE" id="PS50280"/>
    </source>
</evidence>
<gene>
    <name evidence="3" type="ORF">PVAND_006115</name>
</gene>
<dbReference type="InterPro" id="IPR001214">
    <property type="entry name" value="SET_dom"/>
</dbReference>
<dbReference type="GO" id="GO:0008276">
    <property type="term" value="F:protein methyltransferase activity"/>
    <property type="evidence" value="ECO:0007669"/>
    <property type="project" value="UniProtKB-ARBA"/>
</dbReference>
<evidence type="ECO:0000256" key="1">
    <source>
        <dbReference type="SAM" id="MobiDB-lite"/>
    </source>
</evidence>
<dbReference type="PROSITE" id="PS50280">
    <property type="entry name" value="SET"/>
    <property type="match status" value="1"/>
</dbReference>
<comment type="caution">
    <text evidence="3">The sequence shown here is derived from an EMBL/GenBank/DDBJ whole genome shotgun (WGS) entry which is preliminary data.</text>
</comment>
<dbReference type="PANTHER" id="PTHR46455">
    <property type="entry name" value="SET AND MYND DOMAIN CONTAINING, ARTHROPOD-SPECIFIC, MEMBER 4, ISOFORM A"/>
    <property type="match status" value="1"/>
</dbReference>
<organism evidence="3 4">
    <name type="scientific">Polypedilum vanderplanki</name>
    <name type="common">Sleeping chironomid midge</name>
    <dbReference type="NCBI Taxonomy" id="319348"/>
    <lineage>
        <taxon>Eukaryota</taxon>
        <taxon>Metazoa</taxon>
        <taxon>Ecdysozoa</taxon>
        <taxon>Arthropoda</taxon>
        <taxon>Hexapoda</taxon>
        <taxon>Insecta</taxon>
        <taxon>Pterygota</taxon>
        <taxon>Neoptera</taxon>
        <taxon>Endopterygota</taxon>
        <taxon>Diptera</taxon>
        <taxon>Nematocera</taxon>
        <taxon>Chironomoidea</taxon>
        <taxon>Chironomidae</taxon>
        <taxon>Chironominae</taxon>
        <taxon>Polypedilum</taxon>
        <taxon>Polypedilum</taxon>
    </lineage>
</organism>
<dbReference type="Gene3D" id="2.170.270.10">
    <property type="entry name" value="SET domain"/>
    <property type="match status" value="1"/>
</dbReference>
<name>A0A9J6C373_POLVA</name>
<dbReference type="Gene3D" id="6.10.140.2220">
    <property type="match status" value="1"/>
</dbReference>
<dbReference type="SUPFAM" id="SSF82199">
    <property type="entry name" value="SET domain"/>
    <property type="match status" value="1"/>
</dbReference>
<proteinExistence type="predicted"/>
<keyword evidence="4" id="KW-1185">Reference proteome</keyword>
<evidence type="ECO:0000313" key="3">
    <source>
        <dbReference type="EMBL" id="KAG5676267.1"/>
    </source>
</evidence>
<dbReference type="InterPro" id="IPR046341">
    <property type="entry name" value="SET_dom_sf"/>
</dbReference>
<dbReference type="CDD" id="cd20071">
    <property type="entry name" value="SET_SMYD"/>
    <property type="match status" value="1"/>
</dbReference>
<dbReference type="Gene3D" id="1.10.220.160">
    <property type="match status" value="1"/>
</dbReference>
<feature type="domain" description="SET" evidence="2">
    <location>
        <begin position="52"/>
        <end position="292"/>
    </location>
</feature>
<feature type="region of interest" description="Disordered" evidence="1">
    <location>
        <begin position="1"/>
        <end position="29"/>
    </location>
</feature>
<dbReference type="Proteomes" id="UP001107558">
    <property type="component" value="Chromosome 2"/>
</dbReference>
<dbReference type="EMBL" id="JADBJN010000002">
    <property type="protein sequence ID" value="KAG5676267.1"/>
    <property type="molecule type" value="Genomic_DNA"/>
</dbReference>
<dbReference type="PANTHER" id="PTHR46455:SF5">
    <property type="entry name" value="SET AND MYND DOMAIN CONTAINING, ARTHROPOD-SPECIFIC, MEMBER 4, ISOFORM A"/>
    <property type="match status" value="1"/>
</dbReference>
<feature type="compositionally biased region" description="Basic residues" evidence="1">
    <location>
        <begin position="1"/>
        <end position="17"/>
    </location>
</feature>